<accession>A0A067QNJ3</accession>
<organism evidence="1 2">
    <name type="scientific">Jaapia argillacea MUCL 33604</name>
    <dbReference type="NCBI Taxonomy" id="933084"/>
    <lineage>
        <taxon>Eukaryota</taxon>
        <taxon>Fungi</taxon>
        <taxon>Dikarya</taxon>
        <taxon>Basidiomycota</taxon>
        <taxon>Agaricomycotina</taxon>
        <taxon>Agaricomycetes</taxon>
        <taxon>Agaricomycetidae</taxon>
        <taxon>Jaapiales</taxon>
        <taxon>Jaapiaceae</taxon>
        <taxon>Jaapia</taxon>
    </lineage>
</organism>
<evidence type="ECO:0008006" key="3">
    <source>
        <dbReference type="Google" id="ProtNLM"/>
    </source>
</evidence>
<reference evidence="2" key="1">
    <citation type="journal article" date="2014" name="Proc. Natl. Acad. Sci. U.S.A.">
        <title>Extensive sampling of basidiomycete genomes demonstrates inadequacy of the white-rot/brown-rot paradigm for wood decay fungi.</title>
        <authorList>
            <person name="Riley R."/>
            <person name="Salamov A.A."/>
            <person name="Brown D.W."/>
            <person name="Nagy L.G."/>
            <person name="Floudas D."/>
            <person name="Held B.W."/>
            <person name="Levasseur A."/>
            <person name="Lombard V."/>
            <person name="Morin E."/>
            <person name="Otillar R."/>
            <person name="Lindquist E.A."/>
            <person name="Sun H."/>
            <person name="LaButti K.M."/>
            <person name="Schmutz J."/>
            <person name="Jabbour D."/>
            <person name="Luo H."/>
            <person name="Baker S.E."/>
            <person name="Pisabarro A.G."/>
            <person name="Walton J.D."/>
            <person name="Blanchette R.A."/>
            <person name="Henrissat B."/>
            <person name="Martin F."/>
            <person name="Cullen D."/>
            <person name="Hibbett D.S."/>
            <person name="Grigoriev I.V."/>
        </authorList>
    </citation>
    <scope>NUCLEOTIDE SEQUENCE [LARGE SCALE GENOMIC DNA]</scope>
    <source>
        <strain evidence="2">MUCL 33604</strain>
    </source>
</reference>
<evidence type="ECO:0000313" key="1">
    <source>
        <dbReference type="EMBL" id="KDQ65132.1"/>
    </source>
</evidence>
<evidence type="ECO:0000313" key="2">
    <source>
        <dbReference type="Proteomes" id="UP000027265"/>
    </source>
</evidence>
<dbReference type="EMBL" id="KL197709">
    <property type="protein sequence ID" value="KDQ65132.1"/>
    <property type="molecule type" value="Genomic_DNA"/>
</dbReference>
<dbReference type="Proteomes" id="UP000027265">
    <property type="component" value="Unassembled WGS sequence"/>
</dbReference>
<dbReference type="InParanoid" id="A0A067QNJ3"/>
<name>A0A067QNJ3_9AGAM</name>
<gene>
    <name evidence="1" type="ORF">JAAARDRAFT_43898</name>
</gene>
<protein>
    <recommendedName>
        <fullName evidence="3">DDE Tnp4 domain-containing protein</fullName>
    </recommendedName>
</protein>
<dbReference type="STRING" id="933084.A0A067QNJ3"/>
<proteinExistence type="predicted"/>
<keyword evidence="2" id="KW-1185">Reference proteome</keyword>
<sequence>MSLQESPHAPTYPEVLDDNGLALAAFLTLCQLVEPIDIRFMHGDLKQLIKVLGIPDPLITSNQSHFSVFEAIVILCSQLAFPYCLWDLEDKFGRKIEQLLCCINELSALIWEKWQFLLEFDTSCLTPTKLQEYANAICAAGAPLDYQGATCPDGIIAHCFGPIEGQRADRGVLSMSNLQEMCATHARDLSGWQLFLYGDPAYGDTDTIISTQKEACDLTEEEQELNNLMLKY</sequence>
<dbReference type="OrthoDB" id="2283980at2759"/>
<dbReference type="HOGENOM" id="CLU_1195022_0_0_1"/>
<dbReference type="AlphaFoldDB" id="A0A067QNJ3"/>